<evidence type="ECO:0000313" key="6">
    <source>
        <dbReference type="Proteomes" id="UP000217209"/>
    </source>
</evidence>
<feature type="compositionally biased region" description="Polar residues" evidence="2">
    <location>
        <begin position="153"/>
        <end position="175"/>
    </location>
</feature>
<evidence type="ECO:0008006" key="7">
    <source>
        <dbReference type="Google" id="ProtNLM"/>
    </source>
</evidence>
<keyword evidence="4" id="KW-0732">Signal</keyword>
<keyword evidence="3" id="KW-1133">Transmembrane helix</keyword>
<feature type="signal peptide" evidence="4">
    <location>
        <begin position="1"/>
        <end position="27"/>
    </location>
</feature>
<evidence type="ECO:0000256" key="2">
    <source>
        <dbReference type="SAM" id="MobiDB-lite"/>
    </source>
</evidence>
<dbReference type="KEGG" id="cgv:CGLAU_10815"/>
<evidence type="ECO:0000256" key="1">
    <source>
        <dbReference type="SAM" id="Coils"/>
    </source>
</evidence>
<keyword evidence="6" id="KW-1185">Reference proteome</keyword>
<evidence type="ECO:0000256" key="4">
    <source>
        <dbReference type="SAM" id="SignalP"/>
    </source>
</evidence>
<keyword evidence="1" id="KW-0175">Coiled coil</keyword>
<feature type="chain" id="PRO_5013292535" description="Chromosome partition protein Smc" evidence="4">
    <location>
        <begin position="28"/>
        <end position="215"/>
    </location>
</feature>
<proteinExistence type="predicted"/>
<sequence precursor="true">MKRFRAASIAAALSAALITAPIPFASAETPNAEIAAEENKNAAEDTNPELIAAEAALERAEKKLNEAKAELTKIEQDAIEARKAESEALKKATGDQAGKFEAARIDNEHERSKKILAAMEKVTKAQADYDRAAAEVERVKAGPSNDRNERESINQPLVTQVPKNTKGSATSSSELSGVNPVAGGAVIGLAIGIIAAIFSVVAVTLPMLPQIAAAF</sequence>
<reference evidence="5 6" key="1">
    <citation type="submission" date="2016-12" db="EMBL/GenBank/DDBJ databases">
        <authorList>
            <person name="Song W.-J."/>
            <person name="Kurnit D.M."/>
        </authorList>
    </citation>
    <scope>NUCLEOTIDE SEQUENCE [LARGE SCALE GENOMIC DNA]</scope>
    <source>
        <strain evidence="5 6">DSM 30827</strain>
    </source>
</reference>
<organism evidence="5 6">
    <name type="scientific">Corynebacterium glaucum</name>
    <dbReference type="NCBI Taxonomy" id="187491"/>
    <lineage>
        <taxon>Bacteria</taxon>
        <taxon>Bacillati</taxon>
        <taxon>Actinomycetota</taxon>
        <taxon>Actinomycetes</taxon>
        <taxon>Mycobacteriales</taxon>
        <taxon>Corynebacteriaceae</taxon>
        <taxon>Corynebacterium</taxon>
    </lineage>
</organism>
<dbReference type="AlphaFoldDB" id="A0A1Q2HZ23"/>
<protein>
    <recommendedName>
        <fullName evidence="7">Chromosome partition protein Smc</fullName>
    </recommendedName>
</protein>
<name>A0A1Q2HZ23_9CORY</name>
<keyword evidence="3" id="KW-0812">Transmembrane</keyword>
<feature type="coiled-coil region" evidence="1">
    <location>
        <begin position="50"/>
        <end position="84"/>
    </location>
</feature>
<accession>A0A1Q2HZ23</accession>
<dbReference type="Proteomes" id="UP000217209">
    <property type="component" value="Chromosome"/>
</dbReference>
<feature type="transmembrane region" description="Helical" evidence="3">
    <location>
        <begin position="181"/>
        <end position="205"/>
    </location>
</feature>
<gene>
    <name evidence="5" type="ORF">CGLAU_10815</name>
</gene>
<feature type="compositionally biased region" description="Basic and acidic residues" evidence="2">
    <location>
        <begin position="138"/>
        <end position="152"/>
    </location>
</feature>
<feature type="region of interest" description="Disordered" evidence="2">
    <location>
        <begin position="138"/>
        <end position="175"/>
    </location>
</feature>
<evidence type="ECO:0000313" key="5">
    <source>
        <dbReference type="EMBL" id="AQQ16097.1"/>
    </source>
</evidence>
<evidence type="ECO:0000256" key="3">
    <source>
        <dbReference type="SAM" id="Phobius"/>
    </source>
</evidence>
<dbReference type="RefSeq" id="WP_095660696.1">
    <property type="nucleotide sequence ID" value="NZ_CP019688.1"/>
</dbReference>
<dbReference type="EMBL" id="CP019688">
    <property type="protein sequence ID" value="AQQ16097.1"/>
    <property type="molecule type" value="Genomic_DNA"/>
</dbReference>
<keyword evidence="3" id="KW-0472">Membrane</keyword>